<feature type="repeat" description="PPR" evidence="2">
    <location>
        <begin position="81"/>
        <end position="115"/>
    </location>
</feature>
<dbReference type="EMBL" id="JACGCM010002568">
    <property type="protein sequence ID" value="KAF6138594.1"/>
    <property type="molecule type" value="Genomic_DNA"/>
</dbReference>
<reference evidence="3 4" key="1">
    <citation type="journal article" date="2020" name="IScience">
        <title>Genome Sequencing of the Endangered Kingdonia uniflora (Circaeasteraceae, Ranunculales) Reveals Potential Mechanisms of Evolutionary Specialization.</title>
        <authorList>
            <person name="Sun Y."/>
            <person name="Deng T."/>
            <person name="Zhang A."/>
            <person name="Moore M.J."/>
            <person name="Landis J.B."/>
            <person name="Lin N."/>
            <person name="Zhang H."/>
            <person name="Zhang X."/>
            <person name="Huang J."/>
            <person name="Zhang X."/>
            <person name="Sun H."/>
            <person name="Wang H."/>
        </authorList>
    </citation>
    <scope>NUCLEOTIDE SEQUENCE [LARGE SCALE GENOMIC DNA]</scope>
    <source>
        <strain evidence="3">TB1705</strain>
        <tissue evidence="3">Leaf</tissue>
    </source>
</reference>
<evidence type="ECO:0000256" key="2">
    <source>
        <dbReference type="PROSITE-ProRule" id="PRU00708"/>
    </source>
</evidence>
<feature type="repeat" description="PPR" evidence="2">
    <location>
        <begin position="116"/>
        <end position="150"/>
    </location>
</feature>
<protein>
    <recommendedName>
        <fullName evidence="5">Pentatricopeptide repeat-containing protein</fullName>
    </recommendedName>
</protein>
<comment type="caution">
    <text evidence="3">The sequence shown here is derived from an EMBL/GenBank/DDBJ whole genome shotgun (WGS) entry which is preliminary data.</text>
</comment>
<dbReference type="Proteomes" id="UP000541444">
    <property type="component" value="Unassembled WGS sequence"/>
</dbReference>
<organism evidence="3 4">
    <name type="scientific">Kingdonia uniflora</name>
    <dbReference type="NCBI Taxonomy" id="39325"/>
    <lineage>
        <taxon>Eukaryota</taxon>
        <taxon>Viridiplantae</taxon>
        <taxon>Streptophyta</taxon>
        <taxon>Embryophyta</taxon>
        <taxon>Tracheophyta</taxon>
        <taxon>Spermatophyta</taxon>
        <taxon>Magnoliopsida</taxon>
        <taxon>Ranunculales</taxon>
        <taxon>Circaeasteraceae</taxon>
        <taxon>Kingdonia</taxon>
    </lineage>
</organism>
<evidence type="ECO:0000256" key="1">
    <source>
        <dbReference type="ARBA" id="ARBA00022737"/>
    </source>
</evidence>
<gene>
    <name evidence="3" type="ORF">GIB67_032488</name>
</gene>
<dbReference type="InterPro" id="IPR051240">
    <property type="entry name" value="Mito_RNA-Proc/Resp"/>
</dbReference>
<evidence type="ECO:0000313" key="4">
    <source>
        <dbReference type="Proteomes" id="UP000541444"/>
    </source>
</evidence>
<proteinExistence type="predicted"/>
<dbReference type="InterPro" id="IPR011990">
    <property type="entry name" value="TPR-like_helical_dom_sf"/>
</dbReference>
<keyword evidence="1" id="KW-0677">Repeat</keyword>
<evidence type="ECO:0008006" key="5">
    <source>
        <dbReference type="Google" id="ProtNLM"/>
    </source>
</evidence>
<dbReference type="PROSITE" id="PS51375">
    <property type="entry name" value="PPR"/>
    <property type="match status" value="4"/>
</dbReference>
<dbReference type="PANTHER" id="PTHR47933">
    <property type="entry name" value="PENTATRICOPEPTIDE REPEAT-CONTAINING PROTEIN 1, MITOCHONDRIAL"/>
    <property type="match status" value="1"/>
</dbReference>
<dbReference type="PANTHER" id="PTHR47933:SF25">
    <property type="entry name" value="OS01G0672166 PROTEIN"/>
    <property type="match status" value="1"/>
</dbReference>
<dbReference type="NCBIfam" id="TIGR00756">
    <property type="entry name" value="PPR"/>
    <property type="match status" value="3"/>
</dbReference>
<dbReference type="Gene3D" id="1.25.40.10">
    <property type="entry name" value="Tetratricopeptide repeat domain"/>
    <property type="match status" value="3"/>
</dbReference>
<sequence length="498" mass="54738">MISLLRRFEVIFELQFSGPDLQPQLKEFTKVPVKSHSRSGVYPYHLDYTLDFSLALCMKKETMDDALRVFREIPDHGCIPDSYTYGTLINGLCKLGKISKAKELFEEMDAKDCSPTVVTYTSLIHGSCLSNILDEAMELFEEMSRKGIKPNMVTFSSLMDGLCKVSGLCKEGKVLDAVQILDRMKLQGLKPDGVLYGRLVNSPCNSSVFQEVANLLDEMVPGGMLLIHVSWSLYVNNHKMVASRLCTEKDLNRAFQINLSIRTKHISVDSGTYKYLVGCFSKKGDVYKASQIVNEMFLVGSIPDEWNAVVCGFLHRTKVKEAAEVVYVELIGKQVKDSGVLNGSFQSRSDSLGLHMPLVCHDRVVVAYACKRQLAGQACASTVDRTRAILMEILDQSGGASSIADSLTTLVANGTGLTLPTLPILGLTLLGLALDPSLVGLPATSQSIPVLIVPGGFYSVIVDEVIYEEAYLFVESRTLGDISTGEVVAWLKIFTIIQ</sequence>
<evidence type="ECO:0000313" key="3">
    <source>
        <dbReference type="EMBL" id="KAF6138594.1"/>
    </source>
</evidence>
<keyword evidence="4" id="KW-1185">Reference proteome</keyword>
<dbReference type="GO" id="GO:0003729">
    <property type="term" value="F:mRNA binding"/>
    <property type="evidence" value="ECO:0007669"/>
    <property type="project" value="TreeGrafter"/>
</dbReference>
<accession>A0A7J7L7Q4</accession>
<dbReference type="AlphaFoldDB" id="A0A7J7L7Q4"/>
<dbReference type="Pfam" id="PF01535">
    <property type="entry name" value="PPR"/>
    <property type="match status" value="2"/>
</dbReference>
<dbReference type="Pfam" id="PF13041">
    <property type="entry name" value="PPR_2"/>
    <property type="match status" value="1"/>
</dbReference>
<name>A0A7J7L7Q4_9MAGN</name>
<dbReference type="Pfam" id="PF12854">
    <property type="entry name" value="PPR_1"/>
    <property type="match status" value="1"/>
</dbReference>
<feature type="repeat" description="PPR" evidence="2">
    <location>
        <begin position="151"/>
        <end position="191"/>
    </location>
</feature>
<feature type="repeat" description="PPR" evidence="2">
    <location>
        <begin position="269"/>
        <end position="303"/>
    </location>
</feature>
<dbReference type="OrthoDB" id="185373at2759"/>
<dbReference type="InterPro" id="IPR002885">
    <property type="entry name" value="PPR_rpt"/>
</dbReference>